<organism evidence="2 3">
    <name type="scientific">Lipomyces starkeyi NRRL Y-11557</name>
    <dbReference type="NCBI Taxonomy" id="675824"/>
    <lineage>
        <taxon>Eukaryota</taxon>
        <taxon>Fungi</taxon>
        <taxon>Dikarya</taxon>
        <taxon>Ascomycota</taxon>
        <taxon>Saccharomycotina</taxon>
        <taxon>Lipomycetes</taxon>
        <taxon>Lipomycetales</taxon>
        <taxon>Lipomycetaceae</taxon>
        <taxon>Lipomyces</taxon>
    </lineage>
</organism>
<keyword evidence="3" id="KW-1185">Reference proteome</keyword>
<protein>
    <recommendedName>
        <fullName evidence="1">CobW/HypB/UreG nucleotide-binding domain-containing protein</fullName>
    </recommendedName>
</protein>
<dbReference type="GO" id="GO:0005737">
    <property type="term" value="C:cytoplasm"/>
    <property type="evidence" value="ECO:0007669"/>
    <property type="project" value="TreeGrafter"/>
</dbReference>
<dbReference type="OrthoDB" id="259708at2759"/>
<sequence length="365" mass="39909">MTVEPTPVTVFTGFLVGAGKTTLLISQLALLKQLPKNYKVAILKNEYGDIKIDSALATQSNGNLAGVTEMLNGCLCCVLTGQMRAAIIELQEKYHPDRILIETSGSAFPATISIQLRDLAKEFSGQASGQGIRLDGVVNVIDVENFTGYADTSKTAALQAQYTDLIVFNKWENVSERQFDIVWDRVNDLNTDTPKIKSINGSISLEAILGIDSKLGLALLEAPRHQGSHDHAGHGHDSDEHVSEIETLTVKFPKKDLDGKELTSFFNYIEIAPKDEIYRMKFVVRLPGSALPAASKSDSSDPRTYILNWAFGRYEFTLISEEAAPALLDDYLAGIGTVMVGRGDGRRFRKRLSSGILGDGVKVEL</sequence>
<dbReference type="InterPro" id="IPR003495">
    <property type="entry name" value="CobW/HypB/UreG_nucleotide-bd"/>
</dbReference>
<dbReference type="SUPFAM" id="SSF52540">
    <property type="entry name" value="P-loop containing nucleoside triphosphate hydrolases"/>
    <property type="match status" value="1"/>
</dbReference>
<dbReference type="STRING" id="675824.A0A1E3Q7E7"/>
<dbReference type="CDD" id="cd03112">
    <property type="entry name" value="CobW-like"/>
    <property type="match status" value="1"/>
</dbReference>
<accession>A0A1E3Q7E7</accession>
<dbReference type="Gene3D" id="3.40.50.300">
    <property type="entry name" value="P-loop containing nucleotide triphosphate hydrolases"/>
    <property type="match status" value="1"/>
</dbReference>
<evidence type="ECO:0000313" key="2">
    <source>
        <dbReference type="EMBL" id="ODQ73629.1"/>
    </source>
</evidence>
<feature type="domain" description="CobW/HypB/UreG nucleotide-binding" evidence="1">
    <location>
        <begin position="7"/>
        <end position="193"/>
    </location>
</feature>
<gene>
    <name evidence="2" type="ORF">LIPSTDRAFT_52075</name>
</gene>
<dbReference type="AlphaFoldDB" id="A0A1E3Q7E7"/>
<dbReference type="PANTHER" id="PTHR13748">
    <property type="entry name" value="COBW-RELATED"/>
    <property type="match status" value="1"/>
</dbReference>
<evidence type="ECO:0000313" key="3">
    <source>
        <dbReference type="Proteomes" id="UP000094385"/>
    </source>
</evidence>
<dbReference type="InterPro" id="IPR027417">
    <property type="entry name" value="P-loop_NTPase"/>
</dbReference>
<evidence type="ECO:0000259" key="1">
    <source>
        <dbReference type="Pfam" id="PF02492"/>
    </source>
</evidence>
<dbReference type="Pfam" id="PF02492">
    <property type="entry name" value="cobW"/>
    <property type="match status" value="1"/>
</dbReference>
<reference evidence="2 3" key="1">
    <citation type="journal article" date="2016" name="Proc. Natl. Acad. Sci. U.S.A.">
        <title>Comparative genomics of biotechnologically important yeasts.</title>
        <authorList>
            <person name="Riley R."/>
            <person name="Haridas S."/>
            <person name="Wolfe K.H."/>
            <person name="Lopes M.R."/>
            <person name="Hittinger C.T."/>
            <person name="Goeker M."/>
            <person name="Salamov A.A."/>
            <person name="Wisecaver J.H."/>
            <person name="Long T.M."/>
            <person name="Calvey C.H."/>
            <person name="Aerts A.L."/>
            <person name="Barry K.W."/>
            <person name="Choi C."/>
            <person name="Clum A."/>
            <person name="Coughlan A.Y."/>
            <person name="Deshpande S."/>
            <person name="Douglass A.P."/>
            <person name="Hanson S.J."/>
            <person name="Klenk H.-P."/>
            <person name="LaButti K.M."/>
            <person name="Lapidus A."/>
            <person name="Lindquist E.A."/>
            <person name="Lipzen A.M."/>
            <person name="Meier-Kolthoff J.P."/>
            <person name="Ohm R.A."/>
            <person name="Otillar R.P."/>
            <person name="Pangilinan J.L."/>
            <person name="Peng Y."/>
            <person name="Rokas A."/>
            <person name="Rosa C.A."/>
            <person name="Scheuner C."/>
            <person name="Sibirny A.A."/>
            <person name="Slot J.C."/>
            <person name="Stielow J.B."/>
            <person name="Sun H."/>
            <person name="Kurtzman C.P."/>
            <person name="Blackwell M."/>
            <person name="Grigoriev I.V."/>
            <person name="Jeffries T.W."/>
        </authorList>
    </citation>
    <scope>NUCLEOTIDE SEQUENCE [LARGE SCALE GENOMIC DNA]</scope>
    <source>
        <strain evidence="2 3">NRRL Y-11557</strain>
    </source>
</reference>
<dbReference type="PANTHER" id="PTHR13748:SF62">
    <property type="entry name" value="COBW DOMAIN-CONTAINING PROTEIN"/>
    <property type="match status" value="1"/>
</dbReference>
<dbReference type="EMBL" id="KV454293">
    <property type="protein sequence ID" value="ODQ73629.1"/>
    <property type="molecule type" value="Genomic_DNA"/>
</dbReference>
<name>A0A1E3Q7E7_LIPST</name>
<dbReference type="Proteomes" id="UP000094385">
    <property type="component" value="Unassembled WGS sequence"/>
</dbReference>
<dbReference type="InterPro" id="IPR051316">
    <property type="entry name" value="Zinc-reg_GTPase_activator"/>
</dbReference>
<proteinExistence type="predicted"/>